<name>A0A1I4LUM1_9PROT</name>
<dbReference type="AlphaFoldDB" id="A0A1I4LUM1"/>
<proteinExistence type="predicted"/>
<keyword evidence="2" id="KW-1185">Reference proteome</keyword>
<accession>A0A1I4LUM1</accession>
<sequence>MSKKHRGRIDGSPVTYQLPAPAGGVQMETFIPWTLVKRGYKKQIITPLDAPQAFSEEACREREARESVKDSALLRALGLAFYWQRLLDEQRVASVAEIADAEGMGLTQVRRIKRLTLLAPEVIEQLISTPDAVLEQVVRRPWSNVWDDQMHDLKLPDRFLS</sequence>
<dbReference type="Proteomes" id="UP000183287">
    <property type="component" value="Unassembled WGS sequence"/>
</dbReference>
<protein>
    <recommendedName>
        <fullName evidence="3">Bacteriophage-related protein</fullName>
    </recommendedName>
</protein>
<gene>
    <name evidence="1" type="ORF">SAMN05421863_100799</name>
</gene>
<reference evidence="2" key="1">
    <citation type="submission" date="2016-10" db="EMBL/GenBank/DDBJ databases">
        <authorList>
            <person name="Varghese N."/>
            <person name="Submissions S."/>
        </authorList>
    </citation>
    <scope>NUCLEOTIDE SEQUENCE [LARGE SCALE GENOMIC DNA]</scope>
    <source>
        <strain evidence="2">Nm44</strain>
    </source>
</reference>
<dbReference type="EMBL" id="FOUB01000007">
    <property type="protein sequence ID" value="SFL94586.1"/>
    <property type="molecule type" value="Genomic_DNA"/>
</dbReference>
<organism evidence="1 2">
    <name type="scientific">Nitrosomonas communis</name>
    <dbReference type="NCBI Taxonomy" id="44574"/>
    <lineage>
        <taxon>Bacteria</taxon>
        <taxon>Pseudomonadati</taxon>
        <taxon>Pseudomonadota</taxon>
        <taxon>Betaproteobacteria</taxon>
        <taxon>Nitrosomonadales</taxon>
        <taxon>Nitrosomonadaceae</taxon>
        <taxon>Nitrosomonas</taxon>
    </lineage>
</organism>
<dbReference type="OrthoDB" id="6009779at2"/>
<dbReference type="SUPFAM" id="SSF109709">
    <property type="entry name" value="KorB DNA-binding domain-like"/>
    <property type="match status" value="1"/>
</dbReference>
<evidence type="ECO:0008006" key="3">
    <source>
        <dbReference type="Google" id="ProtNLM"/>
    </source>
</evidence>
<evidence type="ECO:0000313" key="2">
    <source>
        <dbReference type="Proteomes" id="UP000183287"/>
    </source>
</evidence>
<evidence type="ECO:0000313" key="1">
    <source>
        <dbReference type="EMBL" id="SFL94586.1"/>
    </source>
</evidence>